<organism evidence="1 2">
    <name type="scientific">Gallaecimonas xiamenensis 3-C-1</name>
    <dbReference type="NCBI Taxonomy" id="745411"/>
    <lineage>
        <taxon>Bacteria</taxon>
        <taxon>Pseudomonadati</taxon>
        <taxon>Pseudomonadota</taxon>
        <taxon>Gammaproteobacteria</taxon>
        <taxon>Enterobacterales</taxon>
        <taxon>Gallaecimonadaceae</taxon>
        <taxon>Gallaecimonas</taxon>
    </lineage>
</organism>
<gene>
    <name evidence="1" type="ORF">B3C1_08953</name>
</gene>
<protein>
    <submittedName>
        <fullName evidence="1">Uncharacterized protein</fullName>
    </submittedName>
</protein>
<keyword evidence="2" id="KW-1185">Reference proteome</keyword>
<proteinExistence type="predicted"/>
<dbReference type="EMBL" id="AMRI01000011">
    <property type="protein sequence ID" value="EKE73934.1"/>
    <property type="molecule type" value="Genomic_DNA"/>
</dbReference>
<dbReference type="OrthoDB" id="3762237at2"/>
<dbReference type="AlphaFoldDB" id="K2JU56"/>
<accession>K2JU56</accession>
<name>K2JU56_9GAMM</name>
<reference evidence="1 2" key="1">
    <citation type="journal article" date="2012" name="J. Bacteriol.">
        <title>Genome Sequence of Gallaecimonas xiamenensis Type Strain 3-C-1.</title>
        <authorList>
            <person name="Lai Q."/>
            <person name="Wang L."/>
            <person name="Wang W."/>
            <person name="Shao Z."/>
        </authorList>
    </citation>
    <scope>NUCLEOTIDE SEQUENCE [LARGE SCALE GENOMIC DNA]</scope>
    <source>
        <strain evidence="1 2">3-C-1</strain>
    </source>
</reference>
<sequence length="104" mass="11700">MAKEMTQVTFGSQQVAVIAEGYYHRFRMNPDLDQVDGRWQQTLVQTNTLAFAQQLLPRKLRLTQGQGPLSTLLQQLEAGLVLRFDVVQDAQSALYLPTPLGARL</sequence>
<dbReference type="RefSeq" id="WP_008484329.1">
    <property type="nucleotide sequence ID" value="NZ_AMRI01000011.1"/>
</dbReference>
<dbReference type="Proteomes" id="UP000006755">
    <property type="component" value="Unassembled WGS sequence"/>
</dbReference>
<comment type="caution">
    <text evidence="1">The sequence shown here is derived from an EMBL/GenBank/DDBJ whole genome shotgun (WGS) entry which is preliminary data.</text>
</comment>
<evidence type="ECO:0000313" key="1">
    <source>
        <dbReference type="EMBL" id="EKE73934.1"/>
    </source>
</evidence>
<evidence type="ECO:0000313" key="2">
    <source>
        <dbReference type="Proteomes" id="UP000006755"/>
    </source>
</evidence>
<dbReference type="STRING" id="745411.B3C1_08953"/>